<reference evidence="9 10" key="1">
    <citation type="submission" date="2019-03" db="EMBL/GenBank/DDBJ databases">
        <title>Genomic Encyclopedia of Type Strains, Phase IV (KMG-IV): sequencing the most valuable type-strain genomes for metagenomic binning, comparative biology and taxonomic classification.</title>
        <authorList>
            <person name="Goeker M."/>
        </authorList>
    </citation>
    <scope>NUCLEOTIDE SEQUENCE [LARGE SCALE GENOMIC DNA]</scope>
    <source>
        <strain evidence="9 10">DSM 46831</strain>
    </source>
</reference>
<dbReference type="EMBL" id="SLXV01000005">
    <property type="protein sequence ID" value="TCP69826.1"/>
    <property type="molecule type" value="Genomic_DNA"/>
</dbReference>
<dbReference type="Proteomes" id="UP000294746">
    <property type="component" value="Unassembled WGS sequence"/>
</dbReference>
<dbReference type="Pfam" id="PF02441">
    <property type="entry name" value="Flavoprotein"/>
    <property type="match status" value="1"/>
</dbReference>
<comment type="caution">
    <text evidence="9">The sequence shown here is derived from an EMBL/GenBank/DDBJ whole genome shotgun (WGS) entry which is preliminary data.</text>
</comment>
<evidence type="ECO:0000256" key="2">
    <source>
        <dbReference type="ARBA" id="ARBA00022630"/>
    </source>
</evidence>
<dbReference type="GO" id="GO:0106141">
    <property type="term" value="F:flavin prenyltransferase activity"/>
    <property type="evidence" value="ECO:0007669"/>
    <property type="project" value="UniProtKB-EC"/>
</dbReference>
<dbReference type="InterPro" id="IPR003382">
    <property type="entry name" value="Flavoprotein"/>
</dbReference>
<feature type="binding site" evidence="7">
    <location>
        <position position="162"/>
    </location>
    <ligand>
        <name>dimethylallyl phosphate</name>
        <dbReference type="ChEBI" id="CHEBI:88052"/>
    </ligand>
</feature>
<comment type="function">
    <text evidence="7">Flavin prenyltransferase that catalyzes the synthesis of the prenylated FMN cofactor (prenyl-FMN) for 4-hydroxy-3-polyprenylbenzoic acid decarboxylase UbiD. The prenyltransferase is metal-independent and links a dimethylallyl moiety from dimethylallyl monophosphate (DMAP) to the flavin N5 and C6 atoms of FMN.</text>
</comment>
<dbReference type="FunFam" id="3.40.50.1950:FF:000001">
    <property type="entry name" value="Flavin prenyltransferase UbiX"/>
    <property type="match status" value="1"/>
</dbReference>
<dbReference type="EC" id="2.5.1.129" evidence="7"/>
<accession>A0A4R2RYL7</accession>
<dbReference type="PANTHER" id="PTHR43374">
    <property type="entry name" value="FLAVIN PRENYLTRANSFERASE"/>
    <property type="match status" value="1"/>
</dbReference>
<evidence type="ECO:0000256" key="6">
    <source>
        <dbReference type="ARBA" id="ARBA00060793"/>
    </source>
</evidence>
<evidence type="ECO:0000256" key="5">
    <source>
        <dbReference type="ARBA" id="ARBA00050612"/>
    </source>
</evidence>
<keyword evidence="1 7" id="KW-0637">Prenyltransferase</keyword>
<dbReference type="InterPro" id="IPR004507">
    <property type="entry name" value="UbiX-like"/>
</dbReference>
<name>A0A4R2RYL7_9BACL</name>
<comment type="catalytic activity">
    <reaction evidence="5 7">
        <text>dimethylallyl phosphate + FMNH2 = prenylated FMNH2 + phosphate</text>
        <dbReference type="Rhea" id="RHEA:37743"/>
        <dbReference type="ChEBI" id="CHEBI:43474"/>
        <dbReference type="ChEBI" id="CHEBI:57618"/>
        <dbReference type="ChEBI" id="CHEBI:87467"/>
        <dbReference type="ChEBI" id="CHEBI:88052"/>
        <dbReference type="EC" id="2.5.1.129"/>
    </reaction>
</comment>
<comment type="caution">
    <text evidence="7">Lacks conserved residue(s) required for the propagation of feature annotation.</text>
</comment>
<feature type="domain" description="Flavoprotein" evidence="8">
    <location>
        <begin position="2"/>
        <end position="183"/>
    </location>
</feature>
<dbReference type="RefSeq" id="WP_131847932.1">
    <property type="nucleotide sequence ID" value="NZ_SLXV01000005.1"/>
</dbReference>
<organism evidence="9 10">
    <name type="scientific">Baia soyae</name>
    <dbReference type="NCBI Taxonomy" id="1544746"/>
    <lineage>
        <taxon>Bacteria</taxon>
        <taxon>Bacillati</taxon>
        <taxon>Bacillota</taxon>
        <taxon>Bacilli</taxon>
        <taxon>Bacillales</taxon>
        <taxon>Thermoactinomycetaceae</taxon>
        <taxon>Baia</taxon>
    </lineage>
</organism>
<keyword evidence="2 7" id="KW-0285">Flavoprotein</keyword>
<feature type="binding site" evidence="7">
    <location>
        <position position="132"/>
    </location>
    <ligand>
        <name>FMN</name>
        <dbReference type="ChEBI" id="CHEBI:58210"/>
    </ligand>
</feature>
<evidence type="ECO:0000259" key="8">
    <source>
        <dbReference type="Pfam" id="PF02441"/>
    </source>
</evidence>
<evidence type="ECO:0000313" key="10">
    <source>
        <dbReference type="Proteomes" id="UP000294746"/>
    </source>
</evidence>
<dbReference type="NCBIfam" id="NF004685">
    <property type="entry name" value="PRK06029.1"/>
    <property type="match status" value="1"/>
</dbReference>
<evidence type="ECO:0000313" key="9">
    <source>
        <dbReference type="EMBL" id="TCP69826.1"/>
    </source>
</evidence>
<dbReference type="GO" id="GO:0016831">
    <property type="term" value="F:carboxy-lyase activity"/>
    <property type="evidence" value="ECO:0007669"/>
    <property type="project" value="TreeGrafter"/>
</dbReference>
<proteinExistence type="inferred from homology"/>
<protein>
    <recommendedName>
        <fullName evidence="7">Flavin prenyltransferase UbiX</fullName>
        <ecNumber evidence="7">2.5.1.129</ecNumber>
    </recommendedName>
</protein>
<comment type="similarity">
    <text evidence="6 7">Belongs to the UbiX/PAD1 family.</text>
</comment>
<evidence type="ECO:0000256" key="4">
    <source>
        <dbReference type="ARBA" id="ARBA00022679"/>
    </source>
</evidence>
<dbReference type="HAMAP" id="MF_01984">
    <property type="entry name" value="ubiX_pad"/>
    <property type="match status" value="1"/>
</dbReference>
<gene>
    <name evidence="7" type="primary">ubiX</name>
    <name evidence="9" type="ORF">EDD57_1058</name>
</gene>
<keyword evidence="10" id="KW-1185">Reference proteome</keyword>
<dbReference type="InterPro" id="IPR036551">
    <property type="entry name" value="Flavin_trans-like"/>
</dbReference>
<feature type="binding site" evidence="7">
    <location>
        <position position="178"/>
    </location>
    <ligand>
        <name>dimethylallyl phosphate</name>
        <dbReference type="ChEBI" id="CHEBI:88052"/>
    </ligand>
</feature>
<dbReference type="NCBIfam" id="TIGR00421">
    <property type="entry name" value="ubiX_pad"/>
    <property type="match status" value="1"/>
</dbReference>
<feature type="binding site" evidence="7">
    <location>
        <begin position="10"/>
        <end position="12"/>
    </location>
    <ligand>
        <name>FMN</name>
        <dbReference type="ChEBI" id="CHEBI:58210"/>
    </ligand>
</feature>
<feature type="binding site" evidence="7">
    <location>
        <position position="36"/>
    </location>
    <ligand>
        <name>FMN</name>
        <dbReference type="ChEBI" id="CHEBI:58210"/>
    </ligand>
</feature>
<dbReference type="SUPFAM" id="SSF52507">
    <property type="entry name" value="Homo-oligomeric flavin-containing Cys decarboxylases, HFCD"/>
    <property type="match status" value="1"/>
</dbReference>
<evidence type="ECO:0000256" key="3">
    <source>
        <dbReference type="ARBA" id="ARBA00022643"/>
    </source>
</evidence>
<keyword evidence="4 7" id="KW-0808">Transferase</keyword>
<dbReference type="Gene3D" id="3.40.50.1950">
    <property type="entry name" value="Flavin prenyltransferase-like"/>
    <property type="match status" value="1"/>
</dbReference>
<keyword evidence="3 7" id="KW-0288">FMN</keyword>
<dbReference type="OrthoDB" id="9781577at2"/>
<feature type="binding site" evidence="7">
    <location>
        <begin position="97"/>
        <end position="100"/>
    </location>
    <ligand>
        <name>FMN</name>
        <dbReference type="ChEBI" id="CHEBI:58210"/>
    </ligand>
</feature>
<evidence type="ECO:0000256" key="1">
    <source>
        <dbReference type="ARBA" id="ARBA00022602"/>
    </source>
</evidence>
<sequence length="197" mass="21988">MKRYIVAMSGASGAPYALSVMEELLRQGHEVHVIVTEAAWRVLLEEHDWEVVKREQNFVERFGHLSGELVYHPIRDIGAQVASGSFQVDGMVVVPCTMGTLAKIASGISSNLLERAADVMIKERYPLILVPRETPLSPIHLENMLKLSRLGVQIVPPMPGFYHRPSSLDEMVCFVSGKVLDQLGVAHQLYKRWEGGK</sequence>
<evidence type="ECO:0000256" key="7">
    <source>
        <dbReference type="HAMAP-Rule" id="MF_01984"/>
    </source>
</evidence>
<dbReference type="PANTHER" id="PTHR43374:SF1">
    <property type="entry name" value="FLAVIN PRENYLTRANSFERASE PAD1, MITOCHONDRIAL"/>
    <property type="match status" value="1"/>
</dbReference>
<dbReference type="AlphaFoldDB" id="A0A4R2RYL7"/>